<dbReference type="SMART" id="SM00320">
    <property type="entry name" value="WD40"/>
    <property type="match status" value="3"/>
</dbReference>
<dbReference type="GO" id="GO:2000234">
    <property type="term" value="P:positive regulation of rRNA processing"/>
    <property type="evidence" value="ECO:0007669"/>
    <property type="project" value="TreeGrafter"/>
</dbReference>
<proteinExistence type="predicted"/>
<evidence type="ECO:0000256" key="3">
    <source>
        <dbReference type="ARBA" id="ARBA00022552"/>
    </source>
</evidence>
<feature type="domain" description="WD repeat-containing protein 75 second beta-propeller" evidence="10">
    <location>
        <begin position="421"/>
        <end position="612"/>
    </location>
</feature>
<keyword evidence="5" id="KW-0677">Repeat</keyword>
<dbReference type="Proteomes" id="UP000186817">
    <property type="component" value="Unassembled WGS sequence"/>
</dbReference>
<dbReference type="GO" id="GO:0032040">
    <property type="term" value="C:small-subunit processome"/>
    <property type="evidence" value="ECO:0007669"/>
    <property type="project" value="InterPro"/>
</dbReference>
<evidence type="ECO:0000256" key="9">
    <source>
        <dbReference type="SAM" id="MobiDB-lite"/>
    </source>
</evidence>
<keyword evidence="6" id="KW-0804">Transcription</keyword>
<evidence type="ECO:0000256" key="5">
    <source>
        <dbReference type="ARBA" id="ARBA00022737"/>
    </source>
</evidence>
<dbReference type="InterPro" id="IPR053826">
    <property type="entry name" value="WDR75"/>
</dbReference>
<accession>A0A1Q9DC67</accession>
<dbReference type="OrthoDB" id="4096at2759"/>
<evidence type="ECO:0000256" key="1">
    <source>
        <dbReference type="ARBA" id="ARBA00004604"/>
    </source>
</evidence>
<dbReference type="Gene3D" id="2.130.10.10">
    <property type="entry name" value="YVTN repeat-like/Quinoprotein amine dehydrogenase"/>
    <property type="match status" value="2"/>
</dbReference>
<organism evidence="11 12">
    <name type="scientific">Symbiodinium microadriaticum</name>
    <name type="common">Dinoflagellate</name>
    <name type="synonym">Zooxanthella microadriatica</name>
    <dbReference type="NCBI Taxonomy" id="2951"/>
    <lineage>
        <taxon>Eukaryota</taxon>
        <taxon>Sar</taxon>
        <taxon>Alveolata</taxon>
        <taxon>Dinophyceae</taxon>
        <taxon>Suessiales</taxon>
        <taxon>Symbiodiniaceae</taxon>
        <taxon>Symbiodinium</taxon>
    </lineage>
</organism>
<evidence type="ECO:0000256" key="4">
    <source>
        <dbReference type="ARBA" id="ARBA00022574"/>
    </source>
</evidence>
<dbReference type="InterPro" id="IPR036322">
    <property type="entry name" value="WD40_repeat_dom_sf"/>
</dbReference>
<evidence type="ECO:0000259" key="10">
    <source>
        <dbReference type="Pfam" id="PF23769"/>
    </source>
</evidence>
<reference evidence="11 12" key="1">
    <citation type="submission" date="2016-02" db="EMBL/GenBank/DDBJ databases">
        <title>Genome analysis of coral dinoflagellate symbionts highlights evolutionary adaptations to a symbiotic lifestyle.</title>
        <authorList>
            <person name="Aranda M."/>
            <person name="Li Y."/>
            <person name="Liew Y.J."/>
            <person name="Baumgarten S."/>
            <person name="Simakov O."/>
            <person name="Wilson M."/>
            <person name="Piel J."/>
            <person name="Ashoor H."/>
            <person name="Bougouffa S."/>
            <person name="Bajic V.B."/>
            <person name="Ryu T."/>
            <person name="Ravasi T."/>
            <person name="Bayer T."/>
            <person name="Micklem G."/>
            <person name="Kim H."/>
            <person name="Bhak J."/>
            <person name="Lajeunesse T.C."/>
            <person name="Voolstra C.R."/>
        </authorList>
    </citation>
    <scope>NUCLEOTIDE SEQUENCE [LARGE SCALE GENOMIC DNA]</scope>
    <source>
        <strain evidence="11 12">CCMP2467</strain>
    </source>
</reference>
<dbReference type="InterPro" id="IPR015943">
    <property type="entry name" value="WD40/YVTN_repeat-like_dom_sf"/>
</dbReference>
<keyword evidence="7" id="KW-0539">Nucleus</keyword>
<evidence type="ECO:0000256" key="6">
    <source>
        <dbReference type="ARBA" id="ARBA00023163"/>
    </source>
</evidence>
<dbReference type="GO" id="GO:0003723">
    <property type="term" value="F:RNA binding"/>
    <property type="evidence" value="ECO:0007669"/>
    <property type="project" value="InterPro"/>
</dbReference>
<feature type="region of interest" description="Disordered" evidence="9">
    <location>
        <begin position="1"/>
        <end position="25"/>
    </location>
</feature>
<feature type="region of interest" description="Disordered" evidence="9">
    <location>
        <begin position="666"/>
        <end position="692"/>
    </location>
</feature>
<protein>
    <submittedName>
        <fullName evidence="11">WD repeat-containing protein 75</fullName>
    </submittedName>
</protein>
<feature type="repeat" description="WD" evidence="8">
    <location>
        <begin position="473"/>
        <end position="506"/>
    </location>
</feature>
<feature type="region of interest" description="Disordered" evidence="9">
    <location>
        <begin position="339"/>
        <end position="365"/>
    </location>
</feature>
<evidence type="ECO:0000313" key="11">
    <source>
        <dbReference type="EMBL" id="OLP92680.1"/>
    </source>
</evidence>
<evidence type="ECO:0000256" key="2">
    <source>
        <dbReference type="ARBA" id="ARBA00022517"/>
    </source>
</evidence>
<dbReference type="AlphaFoldDB" id="A0A1Q9DC67"/>
<evidence type="ECO:0000256" key="7">
    <source>
        <dbReference type="ARBA" id="ARBA00023242"/>
    </source>
</evidence>
<keyword evidence="4 8" id="KW-0853">WD repeat</keyword>
<dbReference type="SUPFAM" id="SSF50978">
    <property type="entry name" value="WD40 repeat-like"/>
    <property type="match status" value="1"/>
</dbReference>
<dbReference type="InterPro" id="IPR057644">
    <property type="entry name" value="Beta-prop_WDR75_2nd"/>
</dbReference>
<dbReference type="GO" id="GO:0045943">
    <property type="term" value="P:positive regulation of transcription by RNA polymerase I"/>
    <property type="evidence" value="ECO:0007669"/>
    <property type="project" value="InterPro"/>
</dbReference>
<comment type="caution">
    <text evidence="11">The sequence shown here is derived from an EMBL/GenBank/DDBJ whole genome shotgun (WGS) entry which is preliminary data.</text>
</comment>
<keyword evidence="12" id="KW-1185">Reference proteome</keyword>
<keyword evidence="2" id="KW-0690">Ribosome biogenesis</keyword>
<evidence type="ECO:0000313" key="12">
    <source>
        <dbReference type="Proteomes" id="UP000186817"/>
    </source>
</evidence>
<gene>
    <name evidence="11" type="primary">wdr75</name>
    <name evidence="11" type="ORF">AK812_SmicGene25504</name>
</gene>
<dbReference type="PANTHER" id="PTHR44215">
    <property type="entry name" value="WD REPEAT-CONTAINING PROTEIN 75"/>
    <property type="match status" value="1"/>
</dbReference>
<name>A0A1Q9DC67_SYMMI</name>
<dbReference type="Pfam" id="PF23769">
    <property type="entry name" value="Beta-prop_WDR75_2nd"/>
    <property type="match status" value="1"/>
</dbReference>
<keyword evidence="3" id="KW-0698">rRNA processing</keyword>
<comment type="subcellular location">
    <subcellularLocation>
        <location evidence="1">Nucleus</location>
        <location evidence="1">Nucleolus</location>
    </subcellularLocation>
</comment>
<dbReference type="GO" id="GO:0006364">
    <property type="term" value="P:rRNA processing"/>
    <property type="evidence" value="ECO:0007669"/>
    <property type="project" value="UniProtKB-KW"/>
</dbReference>
<feature type="compositionally biased region" description="Polar residues" evidence="9">
    <location>
        <begin position="1"/>
        <end position="18"/>
    </location>
</feature>
<evidence type="ECO:0000256" key="8">
    <source>
        <dbReference type="PROSITE-ProRule" id="PRU00221"/>
    </source>
</evidence>
<dbReference type="EMBL" id="LSRX01000611">
    <property type="protein sequence ID" value="OLP92680.1"/>
    <property type="molecule type" value="Genomic_DNA"/>
</dbReference>
<dbReference type="SUPFAM" id="SSF51004">
    <property type="entry name" value="C-terminal (heme d1) domain of cytochrome cd1-nitrite reductase"/>
    <property type="match status" value="1"/>
</dbReference>
<dbReference type="InterPro" id="IPR011048">
    <property type="entry name" value="Haem_d1_sf"/>
</dbReference>
<dbReference type="PROSITE" id="PS50082">
    <property type="entry name" value="WD_REPEATS_2"/>
    <property type="match status" value="1"/>
</dbReference>
<dbReference type="PANTHER" id="PTHR44215:SF1">
    <property type="entry name" value="WD REPEAT-CONTAINING PROTEIN 75"/>
    <property type="match status" value="1"/>
</dbReference>
<sequence length="1045" mass="114164">MEPSKQTSNTVRLSSGQSIRPPVLGGLISGKKPAVTPDGSRVFAACGNLAIGFSTRTSRRLGVLGPLRGTVTATAGGLPGNTSADSPQAVATGSSFGELVIWDAKSLQKLSHLQFDEPVLHVIWPSKNIIMVFLGQRGATVTAEVVSVDSLESTRKLRKTPLSVTNSNGPAAATEDVIALVDGKDLVVWADGWSNSQRYTHSHPLTSVAIDPARRYVCAGDCRGVLWTWWGILEKEGVDATMAVPARWHWHANEILALEHCGPVLLSAGREGVLCVRNMEDETLQFIPRFPTALRHMTATDDGQVVCSLEDNSLAVISSIHGWVRPQYIYSVDLPDTAPVPSRRTKKRKRFQQSEEPATLPKKQTAKSRIFHNLAGCQIGISSGRRVQFLSPGEMQPSKAQRLHRGGTANSDPKQRWALQQLVFSADASCIMTCETRLSPALEHFDPASAFSCMLKWWRRTDTDQYVLDSVSNNPHTAEVTVAIANPDFRHMFATASLDGNYKLWDRLPVEEKKEGKEPLHCWQCLAMGSWQRRPIHAGCFSPDGSLLAMGSTGSIVLWDADQGEELEILDLDQASDKPQQLTSAVANGMFMLIGCVSGQGKDEILCWDLQSLEVFVRLDLGAALPGRGCCEMRCALPPGAPLDIMAFRSGEAAVMTWRLTVTEASKSPKKKRKSLEGSPTSKKARREEALPLPLPPKMAFVEQASATLPQQHAVIDATFRTRSDGVSSILCWTSTQELWDIDPAGADVSMEKDNVATQPEEEPLPRNAGPLASMTSGRAAVEASRPGFVLPRRTTAAQQAGLVPRLVQRVVPPHVPSHLLPPPAVLWAGFLSVFAKPPDSSQPMAPFSVKAGSELQPEKEVDDLLPWADPSGKIQDEFVDAAWMDALVAAVSFRELCSIEDLPVSMKAMRSLLLVLAWGVEALPDFPESWGSPPMVMTMDYVPLAGGYGHGSSSLSMWIYGKIQEDILKGRPQFPPAFGPPPKAQTRDLRVLPFGYGHGSGTMVTWLEKRAKEVFQESPHEFEPMEQVLLKRAKKSLRHVEFVQ</sequence>
<dbReference type="InterPro" id="IPR001680">
    <property type="entry name" value="WD40_rpt"/>
</dbReference>